<evidence type="ECO:0000256" key="1">
    <source>
        <dbReference type="ARBA" id="ARBA00010923"/>
    </source>
</evidence>
<feature type="domain" description="Type I restriction modification DNA specificity" evidence="4">
    <location>
        <begin position="17"/>
        <end position="193"/>
    </location>
</feature>
<comment type="caution">
    <text evidence="6">The sequence shown here is derived from an EMBL/GenBank/DDBJ whole genome shotgun (WGS) entry which is preliminary data.</text>
</comment>
<dbReference type="Proteomes" id="UP000195947">
    <property type="component" value="Unassembled WGS sequence"/>
</dbReference>
<dbReference type="Proteomes" id="UP000199686">
    <property type="component" value="Unassembled WGS sequence"/>
</dbReference>
<proteinExistence type="inferred from homology"/>
<keyword evidence="7" id="KW-1185">Reference proteome</keyword>
<dbReference type="Gene3D" id="1.10.287.1120">
    <property type="entry name" value="Bipartite methylase S protein"/>
    <property type="match status" value="1"/>
</dbReference>
<dbReference type="GO" id="GO:0009307">
    <property type="term" value="P:DNA restriction-modification system"/>
    <property type="evidence" value="ECO:0007669"/>
    <property type="project" value="UniProtKB-KW"/>
</dbReference>
<comment type="similarity">
    <text evidence="1">Belongs to the type-I restriction system S methylase family.</text>
</comment>
<dbReference type="GO" id="GO:0004519">
    <property type="term" value="F:endonuclease activity"/>
    <property type="evidence" value="ECO:0007669"/>
    <property type="project" value="UniProtKB-KW"/>
</dbReference>
<dbReference type="Gene3D" id="3.90.220.20">
    <property type="entry name" value="DNA methylase specificity domains"/>
    <property type="match status" value="2"/>
</dbReference>
<dbReference type="GO" id="GO:0003677">
    <property type="term" value="F:DNA binding"/>
    <property type="evidence" value="ECO:0007669"/>
    <property type="project" value="UniProtKB-KW"/>
</dbReference>
<evidence type="ECO:0000256" key="2">
    <source>
        <dbReference type="ARBA" id="ARBA00022747"/>
    </source>
</evidence>
<dbReference type="SUPFAM" id="SSF116734">
    <property type="entry name" value="DNA methylase specificity domain"/>
    <property type="match status" value="2"/>
</dbReference>
<gene>
    <name evidence="6" type="ORF">SAMN04488507_103113</name>
    <name evidence="5" type="ORF">TFLO_1478</name>
</gene>
<dbReference type="PANTHER" id="PTHR30408:SF12">
    <property type="entry name" value="TYPE I RESTRICTION ENZYME MJAVIII SPECIFICITY SUBUNIT"/>
    <property type="match status" value="1"/>
</dbReference>
<evidence type="ECO:0000259" key="4">
    <source>
        <dbReference type="Pfam" id="PF01420"/>
    </source>
</evidence>
<evidence type="ECO:0000313" key="6">
    <source>
        <dbReference type="EMBL" id="SFH97757.1"/>
    </source>
</evidence>
<dbReference type="InterPro" id="IPR052021">
    <property type="entry name" value="Type-I_RS_S_subunit"/>
</dbReference>
<reference evidence="5 7" key="1">
    <citation type="submission" date="2016-02" db="EMBL/GenBank/DDBJ databases">
        <authorList>
            <person name="Strepis N."/>
        </authorList>
    </citation>
    <scope>NUCLEOTIDE SEQUENCE [LARGE SCALE GENOMIC DNA]</scope>
    <source>
        <strain evidence="5">Trichococcus flocculiformis</strain>
    </source>
</reference>
<dbReference type="EMBL" id="FJMZ01000013">
    <property type="protein sequence ID" value="CZQ91853.1"/>
    <property type="molecule type" value="Genomic_DNA"/>
</dbReference>
<reference evidence="6 8" key="2">
    <citation type="submission" date="2016-10" db="EMBL/GenBank/DDBJ databases">
        <authorList>
            <person name="Varghese N."/>
            <person name="Submissions S."/>
        </authorList>
    </citation>
    <scope>NUCLEOTIDE SEQUENCE [LARGE SCALE GENOMIC DNA]</scope>
    <source>
        <strain evidence="6 8">DSM 2094</strain>
    </source>
</reference>
<keyword evidence="5" id="KW-0540">Nuclease</keyword>
<dbReference type="EMBL" id="FOQC01000031">
    <property type="protein sequence ID" value="SFH97757.1"/>
    <property type="molecule type" value="Genomic_DNA"/>
</dbReference>
<name>A0AB38BJJ0_9LACT</name>
<keyword evidence="3" id="KW-0238">DNA-binding</keyword>
<feature type="domain" description="Type I restriction modification DNA specificity" evidence="4">
    <location>
        <begin position="229"/>
        <end position="399"/>
    </location>
</feature>
<sequence>MSRAMKDSGVEWIGEIPEDWDVKRLKHVAKIQTGNTPTKTDEQYYSTNGIDWIKSDNLLGTKGISESKEKLSTEGEKTARIAAPYSTLVCCIGTVGKIGYTIKPVAYNQQINAVTFNSANVYWKYGMYHLSVQQEQQQYFQNGNVLKILNTDNQKKVSLPVPPLSEQQKIADFLDEKAVHIDSLVSQTKESIEAFKAYKQALITETVTKGLNPDVKMKDSGIEWIGEIPEHWDAWKLKQLFEIKKIIAGKLGYDILSITQNGLKIKDISSNEGQISADYSKYQIVDIGDFAMNHMDLLTGWVDCATFSGVTSPDYRVFKSRNLQTVYNDYYKYVFQMCYSNKIFYGLGQGVSNLGRWRLPTNNFLNFGIPHPHMNEQQQIAEFLDDKTAHIDALIADKEKMVKELQKYKKSLIYEYVTGKKEV</sequence>
<keyword evidence="5" id="KW-0255">Endonuclease</keyword>
<evidence type="ECO:0000313" key="7">
    <source>
        <dbReference type="Proteomes" id="UP000195947"/>
    </source>
</evidence>
<keyword evidence="2" id="KW-0680">Restriction system</keyword>
<dbReference type="RefSeq" id="WP_086988943.1">
    <property type="nucleotide sequence ID" value="NZ_FJMZ01000013.1"/>
</dbReference>
<evidence type="ECO:0000313" key="5">
    <source>
        <dbReference type="EMBL" id="CZQ91853.1"/>
    </source>
</evidence>
<dbReference type="PANTHER" id="PTHR30408">
    <property type="entry name" value="TYPE-1 RESTRICTION ENZYME ECOKI SPECIFICITY PROTEIN"/>
    <property type="match status" value="1"/>
</dbReference>
<organism evidence="6 8">
    <name type="scientific">Trichococcus flocculiformis</name>
    <dbReference type="NCBI Taxonomy" id="82803"/>
    <lineage>
        <taxon>Bacteria</taxon>
        <taxon>Bacillati</taxon>
        <taxon>Bacillota</taxon>
        <taxon>Bacilli</taxon>
        <taxon>Lactobacillales</taxon>
        <taxon>Carnobacteriaceae</taxon>
        <taxon>Trichococcus</taxon>
    </lineage>
</organism>
<dbReference type="Pfam" id="PF01420">
    <property type="entry name" value="Methylase_S"/>
    <property type="match status" value="2"/>
</dbReference>
<dbReference type="AlphaFoldDB" id="A0AB38BJJ0"/>
<evidence type="ECO:0000256" key="3">
    <source>
        <dbReference type="ARBA" id="ARBA00023125"/>
    </source>
</evidence>
<keyword evidence="5" id="KW-0378">Hydrolase</keyword>
<dbReference type="CDD" id="cd17290">
    <property type="entry name" value="RMtype1_S_AleSS8ORF2795P_TRD1-CR1_like"/>
    <property type="match status" value="1"/>
</dbReference>
<accession>A0AB38BJJ0</accession>
<dbReference type="InterPro" id="IPR000055">
    <property type="entry name" value="Restrct_endonuc_typeI_TRD"/>
</dbReference>
<evidence type="ECO:0000313" key="8">
    <source>
        <dbReference type="Proteomes" id="UP000199686"/>
    </source>
</evidence>
<protein>
    <submittedName>
        <fullName evidence="5">Restriction endonuclease type i hsds</fullName>
    </submittedName>
    <submittedName>
        <fullName evidence="6">Type I restriction enzyme, S subunit</fullName>
    </submittedName>
</protein>
<dbReference type="InterPro" id="IPR044946">
    <property type="entry name" value="Restrct_endonuc_typeI_TRD_sf"/>
</dbReference>